<evidence type="ECO:0000313" key="1">
    <source>
        <dbReference type="EMBL" id="KAG2324475.1"/>
    </source>
</evidence>
<keyword evidence="2" id="KW-1185">Reference proteome</keyword>
<name>A0A8X8B6S6_BRACI</name>
<dbReference type="PANTHER" id="PTHR14428:SF5">
    <property type="entry name" value="NUCLEOLAR COMPLEX PROTEIN 3 HOMOLOG"/>
    <property type="match status" value="1"/>
</dbReference>
<proteinExistence type="predicted"/>
<organism evidence="1 2">
    <name type="scientific">Brassica carinata</name>
    <name type="common">Ethiopian mustard</name>
    <name type="synonym">Abyssinian cabbage</name>
    <dbReference type="NCBI Taxonomy" id="52824"/>
    <lineage>
        <taxon>Eukaryota</taxon>
        <taxon>Viridiplantae</taxon>
        <taxon>Streptophyta</taxon>
        <taxon>Embryophyta</taxon>
        <taxon>Tracheophyta</taxon>
        <taxon>Spermatophyta</taxon>
        <taxon>Magnoliopsida</taxon>
        <taxon>eudicotyledons</taxon>
        <taxon>Gunneridae</taxon>
        <taxon>Pentapetalae</taxon>
        <taxon>rosids</taxon>
        <taxon>malvids</taxon>
        <taxon>Brassicales</taxon>
        <taxon>Brassicaceae</taxon>
        <taxon>Brassiceae</taxon>
        <taxon>Brassica</taxon>
    </lineage>
</organism>
<reference evidence="1 2" key="1">
    <citation type="submission" date="2020-02" db="EMBL/GenBank/DDBJ databases">
        <authorList>
            <person name="Ma Q."/>
            <person name="Huang Y."/>
            <person name="Song X."/>
            <person name="Pei D."/>
        </authorList>
    </citation>
    <scope>NUCLEOTIDE SEQUENCE [LARGE SCALE GENOMIC DNA]</scope>
    <source>
        <strain evidence="1">Sxm20200214</strain>
        <tissue evidence="1">Leaf</tissue>
    </source>
</reference>
<evidence type="ECO:0000313" key="2">
    <source>
        <dbReference type="Proteomes" id="UP000886595"/>
    </source>
</evidence>
<dbReference type="OrthoDB" id="10263597at2759"/>
<gene>
    <name evidence="1" type="ORF">Bca52824_007203</name>
</gene>
<comment type="caution">
    <text evidence="1">The sequence shown here is derived from an EMBL/GenBank/DDBJ whole genome shotgun (WGS) entry which is preliminary data.</text>
</comment>
<dbReference type="GO" id="GO:0006270">
    <property type="term" value="P:DNA replication initiation"/>
    <property type="evidence" value="ECO:0007669"/>
    <property type="project" value="TreeGrafter"/>
</dbReference>
<dbReference type="Proteomes" id="UP000886595">
    <property type="component" value="Unassembled WGS sequence"/>
</dbReference>
<sequence length="119" mass="13441">MKVSTEVEENPSESTLSKAYKSYLQKLVAFEKQSVLYNQVATRCICTLLDAEPHFSYRDNLLSSDVRNIISPDEVVSGLPTLFQRLRIMRLCCFTIRSLFSNEGKHGGELTVQACTLDC</sequence>
<dbReference type="PANTHER" id="PTHR14428">
    <property type="entry name" value="NUCLEOLAR COMPLEX PROTEIN 3"/>
    <property type="match status" value="1"/>
</dbReference>
<dbReference type="GO" id="GO:0005730">
    <property type="term" value="C:nucleolus"/>
    <property type="evidence" value="ECO:0007669"/>
    <property type="project" value="TreeGrafter"/>
</dbReference>
<protein>
    <submittedName>
        <fullName evidence="1">Uncharacterized protein</fullName>
    </submittedName>
</protein>
<dbReference type="GO" id="GO:0003682">
    <property type="term" value="F:chromatin binding"/>
    <property type="evidence" value="ECO:0007669"/>
    <property type="project" value="TreeGrafter"/>
</dbReference>
<dbReference type="AlphaFoldDB" id="A0A8X8B6S6"/>
<dbReference type="EMBL" id="JAAMPC010000002">
    <property type="protein sequence ID" value="KAG2324475.1"/>
    <property type="molecule type" value="Genomic_DNA"/>
</dbReference>
<dbReference type="InterPro" id="IPR016903">
    <property type="entry name" value="Nucleolar_cplx-assoc_3"/>
</dbReference>
<accession>A0A8X8B6S6</accession>